<keyword evidence="7 9" id="KW-0472">Membrane</keyword>
<evidence type="ECO:0000256" key="3">
    <source>
        <dbReference type="ARBA" id="ARBA00022475"/>
    </source>
</evidence>
<evidence type="ECO:0000313" key="11">
    <source>
        <dbReference type="Proteomes" id="UP001172731"/>
    </source>
</evidence>
<feature type="transmembrane region" description="Helical" evidence="9">
    <location>
        <begin position="6"/>
        <end position="24"/>
    </location>
</feature>
<dbReference type="InterPro" id="IPR001851">
    <property type="entry name" value="ABC_transp_permease"/>
</dbReference>
<evidence type="ECO:0000256" key="1">
    <source>
        <dbReference type="ARBA" id="ARBA00004651"/>
    </source>
</evidence>
<evidence type="ECO:0000256" key="2">
    <source>
        <dbReference type="ARBA" id="ARBA00022448"/>
    </source>
</evidence>
<accession>A0ABT8FWW0</accession>
<keyword evidence="5" id="KW-0029">Amino-acid transport</keyword>
<dbReference type="EMBL" id="JAHWXI010000018">
    <property type="protein sequence ID" value="MDN4465367.1"/>
    <property type="molecule type" value="Genomic_DNA"/>
</dbReference>
<dbReference type="Pfam" id="PF02653">
    <property type="entry name" value="BPD_transp_2"/>
    <property type="match status" value="1"/>
</dbReference>
<reference evidence="10" key="1">
    <citation type="submission" date="2021-06" db="EMBL/GenBank/DDBJ databases">
        <title>Genome-based taxonomic framework of Microbacterium strains isolated from marine environment, the description of four new species and reclassification of four preexisting species.</title>
        <authorList>
            <person name="Lee S.D."/>
            <person name="Kim S.-M."/>
            <person name="Byeon Y.-S."/>
            <person name="Yang H.L."/>
            <person name="Kim I.S."/>
        </authorList>
    </citation>
    <scope>NUCLEOTIDE SEQUENCE</scope>
    <source>
        <strain evidence="10">KACC 20510</strain>
    </source>
</reference>
<dbReference type="Proteomes" id="UP001172731">
    <property type="component" value="Unassembled WGS sequence"/>
</dbReference>
<feature type="transmembrane region" description="Helical" evidence="9">
    <location>
        <begin position="262"/>
        <end position="282"/>
    </location>
</feature>
<name>A0ABT8FWW0_9MICO</name>
<keyword evidence="11" id="KW-1185">Reference proteome</keyword>
<feature type="transmembrane region" description="Helical" evidence="9">
    <location>
        <begin position="57"/>
        <end position="78"/>
    </location>
</feature>
<evidence type="ECO:0000256" key="4">
    <source>
        <dbReference type="ARBA" id="ARBA00022692"/>
    </source>
</evidence>
<dbReference type="RefSeq" id="WP_301135280.1">
    <property type="nucleotide sequence ID" value="NZ_BAAAUQ010000016.1"/>
</dbReference>
<proteinExistence type="inferred from homology"/>
<evidence type="ECO:0000256" key="6">
    <source>
        <dbReference type="ARBA" id="ARBA00022989"/>
    </source>
</evidence>
<dbReference type="PANTHER" id="PTHR11795">
    <property type="entry name" value="BRANCHED-CHAIN AMINO ACID TRANSPORT SYSTEM PERMEASE PROTEIN LIVH"/>
    <property type="match status" value="1"/>
</dbReference>
<comment type="caution">
    <text evidence="10">The sequence shown here is derived from an EMBL/GenBank/DDBJ whole genome shotgun (WGS) entry which is preliminary data.</text>
</comment>
<feature type="transmembrane region" description="Helical" evidence="9">
    <location>
        <begin position="134"/>
        <end position="155"/>
    </location>
</feature>
<comment type="similarity">
    <text evidence="8">Belongs to the binding-protein-dependent transport system permease family. LivHM subfamily.</text>
</comment>
<evidence type="ECO:0000256" key="9">
    <source>
        <dbReference type="SAM" id="Phobius"/>
    </source>
</evidence>
<evidence type="ECO:0000313" key="10">
    <source>
        <dbReference type="EMBL" id="MDN4465367.1"/>
    </source>
</evidence>
<dbReference type="CDD" id="cd06582">
    <property type="entry name" value="TM_PBP1_LivH_like"/>
    <property type="match status" value="1"/>
</dbReference>
<evidence type="ECO:0000256" key="7">
    <source>
        <dbReference type="ARBA" id="ARBA00023136"/>
    </source>
</evidence>
<evidence type="ECO:0000256" key="5">
    <source>
        <dbReference type="ARBA" id="ARBA00022970"/>
    </source>
</evidence>
<keyword evidence="3" id="KW-1003">Cell membrane</keyword>
<keyword evidence="4 9" id="KW-0812">Transmembrane</keyword>
<feature type="transmembrane region" description="Helical" evidence="9">
    <location>
        <begin position="31"/>
        <end position="51"/>
    </location>
</feature>
<comment type="subcellular location">
    <subcellularLocation>
        <location evidence="1">Cell membrane</location>
        <topology evidence="1">Multi-pass membrane protein</topology>
    </subcellularLocation>
</comment>
<protein>
    <submittedName>
        <fullName evidence="10">Branched-chain amino acid ABC transporter permease</fullName>
    </submittedName>
</protein>
<feature type="transmembrane region" description="Helical" evidence="9">
    <location>
        <begin position="90"/>
        <end position="109"/>
    </location>
</feature>
<evidence type="ECO:0000256" key="8">
    <source>
        <dbReference type="ARBA" id="ARBA00037998"/>
    </source>
</evidence>
<keyword evidence="6 9" id="KW-1133">Transmembrane helix</keyword>
<dbReference type="InterPro" id="IPR052157">
    <property type="entry name" value="BCAA_transport_permease"/>
</dbReference>
<dbReference type="PANTHER" id="PTHR11795:SF450">
    <property type="entry name" value="ABC TRANSPORTER PERMEASE PROTEIN"/>
    <property type="match status" value="1"/>
</dbReference>
<organism evidence="10 11">
    <name type="scientific">Microbacterium aurantiacum</name>
    <dbReference type="NCBI Taxonomy" id="162393"/>
    <lineage>
        <taxon>Bacteria</taxon>
        <taxon>Bacillati</taxon>
        <taxon>Actinomycetota</taxon>
        <taxon>Actinomycetes</taxon>
        <taxon>Micrococcales</taxon>
        <taxon>Microbacteriaceae</taxon>
        <taxon>Microbacterium</taxon>
    </lineage>
</organism>
<keyword evidence="2" id="KW-0813">Transport</keyword>
<gene>
    <name evidence="10" type="ORF">KZC48_13315</name>
</gene>
<sequence>MLVTLISGLAIGAIYSLVAVGYNLTWLTSKAVNFAYAAFIVTGMFLTAWMYSLGIPFPVIFLILIAIGAIVAFIEYITAILPLQNRGDHAELVTTVGVTTVLQGLIFFFSPDDVVRVPFFGPEGLIDLPGGGRIAPAELVIIVIAVVVALGAHFWSTKTRSGLAALAQSEDRDAALILGVRPGRIAAVMFVLSGSLGFVLAPFIGPITFAIVAIAITLSIKGFVVLAIGGIGSQLGALIAGLSLGVVESLVITVASASYQNLVVYLIFIATLLLRPQGIFGARKERTV</sequence>